<evidence type="ECO:0000313" key="1">
    <source>
        <dbReference type="EMBL" id="PRP93059.1"/>
    </source>
</evidence>
<gene>
    <name evidence="1" type="ORF">ENSA5_45510</name>
</gene>
<reference evidence="1 2" key="1">
    <citation type="submission" date="2018-03" db="EMBL/GenBank/DDBJ databases">
        <title>Draft Genome Sequences of the Obligatory Marine Myxobacteria Enhygromyxa salina SWB005.</title>
        <authorList>
            <person name="Poehlein A."/>
            <person name="Moghaddam J.A."/>
            <person name="Harms H."/>
            <person name="Alanjari M."/>
            <person name="Koenig G.M."/>
            <person name="Daniel R."/>
            <person name="Schaeberle T.F."/>
        </authorList>
    </citation>
    <scope>NUCLEOTIDE SEQUENCE [LARGE SCALE GENOMIC DNA]</scope>
    <source>
        <strain evidence="1 2">SWB005</strain>
    </source>
</reference>
<dbReference type="EMBL" id="PVNK01000198">
    <property type="protein sequence ID" value="PRP93059.1"/>
    <property type="molecule type" value="Genomic_DNA"/>
</dbReference>
<dbReference type="GO" id="GO:0016740">
    <property type="term" value="F:transferase activity"/>
    <property type="evidence" value="ECO:0007669"/>
    <property type="project" value="UniProtKB-KW"/>
</dbReference>
<comment type="caution">
    <text evidence="1">The sequence shown here is derived from an EMBL/GenBank/DDBJ whole genome shotgun (WGS) entry which is preliminary data.</text>
</comment>
<dbReference type="SUPFAM" id="SSF53271">
    <property type="entry name" value="PRTase-like"/>
    <property type="match status" value="1"/>
</dbReference>
<dbReference type="AlphaFoldDB" id="A0A2S9XJJ9"/>
<dbReference type="InterPro" id="IPR000836">
    <property type="entry name" value="PRTase_dom"/>
</dbReference>
<accession>A0A2S9XJJ9</accession>
<protein>
    <submittedName>
        <fullName evidence="1">Phosphoribosyl transferase domain protein</fullName>
    </submittedName>
</protein>
<sequence>MASKLGLPHIELSKTRETKPQKNFRSKLHKKRNVTGVFACAADAAFGTALLIDDIWATGASMTEAARALRPAVVYPLTMARTRHQGAS</sequence>
<name>A0A2S9XJJ9_9BACT</name>
<dbReference type="Proteomes" id="UP000237968">
    <property type="component" value="Unassembled WGS sequence"/>
</dbReference>
<keyword evidence="1" id="KW-0808">Transferase</keyword>
<keyword evidence="2" id="KW-1185">Reference proteome</keyword>
<organism evidence="1 2">
    <name type="scientific">Enhygromyxa salina</name>
    <dbReference type="NCBI Taxonomy" id="215803"/>
    <lineage>
        <taxon>Bacteria</taxon>
        <taxon>Pseudomonadati</taxon>
        <taxon>Myxococcota</taxon>
        <taxon>Polyangia</taxon>
        <taxon>Nannocystales</taxon>
        <taxon>Nannocystaceae</taxon>
        <taxon>Enhygromyxa</taxon>
    </lineage>
</organism>
<dbReference type="InterPro" id="IPR029057">
    <property type="entry name" value="PRTase-like"/>
</dbReference>
<evidence type="ECO:0000313" key="2">
    <source>
        <dbReference type="Proteomes" id="UP000237968"/>
    </source>
</evidence>
<dbReference type="CDD" id="cd06223">
    <property type="entry name" value="PRTases_typeI"/>
    <property type="match status" value="1"/>
</dbReference>
<dbReference type="Gene3D" id="3.40.50.2020">
    <property type="match status" value="1"/>
</dbReference>
<proteinExistence type="predicted"/>